<feature type="repeat" description="ANK" evidence="3">
    <location>
        <begin position="468"/>
        <end position="500"/>
    </location>
</feature>
<dbReference type="AlphaFoldDB" id="A0A9P8W973"/>
<dbReference type="Proteomes" id="UP000777438">
    <property type="component" value="Unassembled WGS sequence"/>
</dbReference>
<dbReference type="PANTHER" id="PTHR24198">
    <property type="entry name" value="ANKYRIN REPEAT AND PROTEIN KINASE DOMAIN-CONTAINING PROTEIN"/>
    <property type="match status" value="1"/>
</dbReference>
<keyword evidence="1" id="KW-0677">Repeat</keyword>
<dbReference type="EMBL" id="JAGPYM010000006">
    <property type="protein sequence ID" value="KAH6893123.1"/>
    <property type="molecule type" value="Genomic_DNA"/>
</dbReference>
<keyword evidence="2 3" id="KW-0040">ANK repeat</keyword>
<keyword evidence="5" id="KW-1185">Reference proteome</keyword>
<organism evidence="4 5">
    <name type="scientific">Thelonectria olida</name>
    <dbReference type="NCBI Taxonomy" id="1576542"/>
    <lineage>
        <taxon>Eukaryota</taxon>
        <taxon>Fungi</taxon>
        <taxon>Dikarya</taxon>
        <taxon>Ascomycota</taxon>
        <taxon>Pezizomycotina</taxon>
        <taxon>Sordariomycetes</taxon>
        <taxon>Hypocreomycetidae</taxon>
        <taxon>Hypocreales</taxon>
        <taxon>Nectriaceae</taxon>
        <taxon>Thelonectria</taxon>
    </lineage>
</organism>
<gene>
    <name evidence="4" type="ORF">B0T10DRAFT_592043</name>
</gene>
<dbReference type="Pfam" id="PF12796">
    <property type="entry name" value="Ank_2"/>
    <property type="match status" value="1"/>
</dbReference>
<accession>A0A9P8W973</accession>
<evidence type="ECO:0000313" key="5">
    <source>
        <dbReference type="Proteomes" id="UP000777438"/>
    </source>
</evidence>
<dbReference type="PROSITE" id="PS50297">
    <property type="entry name" value="ANK_REP_REGION"/>
    <property type="match status" value="2"/>
</dbReference>
<evidence type="ECO:0000256" key="2">
    <source>
        <dbReference type="ARBA" id="ARBA00023043"/>
    </source>
</evidence>
<feature type="repeat" description="ANK" evidence="3">
    <location>
        <begin position="501"/>
        <end position="533"/>
    </location>
</feature>
<proteinExistence type="predicted"/>
<reference evidence="4 5" key="1">
    <citation type="journal article" date="2021" name="Nat. Commun.">
        <title>Genetic determinants of endophytism in the Arabidopsis root mycobiome.</title>
        <authorList>
            <person name="Mesny F."/>
            <person name="Miyauchi S."/>
            <person name="Thiergart T."/>
            <person name="Pickel B."/>
            <person name="Atanasova L."/>
            <person name="Karlsson M."/>
            <person name="Huettel B."/>
            <person name="Barry K.W."/>
            <person name="Haridas S."/>
            <person name="Chen C."/>
            <person name="Bauer D."/>
            <person name="Andreopoulos W."/>
            <person name="Pangilinan J."/>
            <person name="LaButti K."/>
            <person name="Riley R."/>
            <person name="Lipzen A."/>
            <person name="Clum A."/>
            <person name="Drula E."/>
            <person name="Henrissat B."/>
            <person name="Kohler A."/>
            <person name="Grigoriev I.V."/>
            <person name="Martin F.M."/>
            <person name="Hacquard S."/>
        </authorList>
    </citation>
    <scope>NUCLEOTIDE SEQUENCE [LARGE SCALE GENOMIC DNA]</scope>
    <source>
        <strain evidence="4 5">MPI-CAGE-CH-0241</strain>
    </source>
</reference>
<protein>
    <submittedName>
        <fullName evidence="4">Ankyrin repeat-containing domain protein</fullName>
    </submittedName>
</protein>
<sequence>MEVLGALASAIAIAQAVAAGRGAANMLREIPEIQGDFEALRREIDLIDAMIKEARQLSRSPSDQTAIPLSDAPLIGRTTRELVEVSRELNQVVEGCAEDATGNTEWKAKKRKWFFQKNTIGKLQMRVRDAKSSLHFAIVCHLAASNARQEQFNATATQFFELFSKHVSVLALPEPPATSLRVEEESKAVPAENQIKTNETVVNEGELVRTESVHARINNITPMQPKACAQSCKCRCHFQQMRYRSAAWLQLLMGSWVIDCKPTVPGLRRGTCTESDCERSSEACVSLEGRPPEWLWEGVMSLKARYGYSTGLSCRLRTARSLKSNDSVWAWIKQSVRVFQEGLNQGVPYFPDDRKESGRDLIEYAIRQDAYDVLEFLLILWKNLLPYHGVSRRVALLAHQKMQDDKHKRLLTDRQVNLLDQAISCVENSDNETNQRCTSVFKAVEQGQGLGEALAEQSWALNVIDSRTGWAPIHAAVHRDQTPSLRQLIAAHADVDRGDWQGVTPLMRAAANGRLECIRLLLRAKCRVDQRAEFGRTALHFAVIGGSSEAVAMLLAAGASAAARTVNGRTPLHFVSEAVTEYKVARSIVQLLTSVAKDGDIEARDGVGATPTFLALWMSNVAALRCLIEAGGSLQAIDKSRRNALHLAAHHGSLDLLRHLNKLNELSSLDINTELRDKSGNTPWDAIVYCTRAPQWDLGFSRRPSLDEQQAFIRLHHSLRHKQLLAEIYSLRKAVVALSDDNKAEACAQLTGLVKQMTNVSGTA</sequence>
<dbReference type="SMART" id="SM00248">
    <property type="entry name" value="ANK"/>
    <property type="match status" value="6"/>
</dbReference>
<feature type="repeat" description="ANK" evidence="3">
    <location>
        <begin position="534"/>
        <end position="566"/>
    </location>
</feature>
<dbReference type="InterPro" id="IPR002110">
    <property type="entry name" value="Ankyrin_rpt"/>
</dbReference>
<dbReference type="SUPFAM" id="SSF48403">
    <property type="entry name" value="Ankyrin repeat"/>
    <property type="match status" value="1"/>
</dbReference>
<dbReference type="Gene3D" id="1.25.40.20">
    <property type="entry name" value="Ankyrin repeat-containing domain"/>
    <property type="match status" value="1"/>
</dbReference>
<name>A0A9P8W973_9HYPO</name>
<comment type="caution">
    <text evidence="4">The sequence shown here is derived from an EMBL/GenBank/DDBJ whole genome shotgun (WGS) entry which is preliminary data.</text>
</comment>
<dbReference type="OrthoDB" id="7464126at2759"/>
<evidence type="ECO:0000256" key="1">
    <source>
        <dbReference type="ARBA" id="ARBA00022737"/>
    </source>
</evidence>
<dbReference type="PANTHER" id="PTHR24198:SF165">
    <property type="entry name" value="ANKYRIN REPEAT-CONTAINING PROTEIN-RELATED"/>
    <property type="match status" value="1"/>
</dbReference>
<dbReference type="InterPro" id="IPR036770">
    <property type="entry name" value="Ankyrin_rpt-contain_sf"/>
</dbReference>
<dbReference type="PROSITE" id="PS50088">
    <property type="entry name" value="ANK_REPEAT"/>
    <property type="match status" value="3"/>
</dbReference>
<evidence type="ECO:0000256" key="3">
    <source>
        <dbReference type="PROSITE-ProRule" id="PRU00023"/>
    </source>
</evidence>
<evidence type="ECO:0000313" key="4">
    <source>
        <dbReference type="EMBL" id="KAH6893123.1"/>
    </source>
</evidence>